<accession>A0A1I4CDK9</accession>
<reference evidence="2" key="1">
    <citation type="submission" date="2016-10" db="EMBL/GenBank/DDBJ databases">
        <authorList>
            <person name="Varghese N."/>
            <person name="Submissions S."/>
        </authorList>
    </citation>
    <scope>NUCLEOTIDE SEQUENCE [LARGE SCALE GENOMIC DNA]</scope>
    <source>
        <strain evidence="2">OK042</strain>
    </source>
</reference>
<gene>
    <name evidence="1" type="ORF">SAMN05518846_12010</name>
</gene>
<keyword evidence="2" id="KW-1185">Reference proteome</keyword>
<protein>
    <submittedName>
        <fullName evidence="1">Uncharacterized protein family (UPF0175)</fullName>
    </submittedName>
</protein>
<name>A0A1I4CDK9_9BACL</name>
<dbReference type="STRING" id="1884381.SAMN05518846_12010"/>
<dbReference type="InterPro" id="IPR005368">
    <property type="entry name" value="UPF0175"/>
</dbReference>
<proteinExistence type="predicted"/>
<evidence type="ECO:0000313" key="1">
    <source>
        <dbReference type="EMBL" id="SFK78863.1"/>
    </source>
</evidence>
<evidence type="ECO:0000313" key="2">
    <source>
        <dbReference type="Proteomes" id="UP000198915"/>
    </source>
</evidence>
<dbReference type="Proteomes" id="UP000198915">
    <property type="component" value="Unassembled WGS sequence"/>
</dbReference>
<dbReference type="AlphaFoldDB" id="A0A1I4CDK9"/>
<dbReference type="EMBL" id="FORT01000020">
    <property type="protein sequence ID" value="SFK78863.1"/>
    <property type="molecule type" value="Genomic_DNA"/>
</dbReference>
<dbReference type="Pfam" id="PF03683">
    <property type="entry name" value="UPF0175"/>
    <property type="match status" value="1"/>
</dbReference>
<dbReference type="RefSeq" id="WP_092275402.1">
    <property type="nucleotide sequence ID" value="NZ_BJOE01000092.1"/>
</dbReference>
<organism evidence="1 2">
    <name type="scientific">Brevibacillus centrosporus</name>
    <dbReference type="NCBI Taxonomy" id="54910"/>
    <lineage>
        <taxon>Bacteria</taxon>
        <taxon>Bacillati</taxon>
        <taxon>Bacillota</taxon>
        <taxon>Bacilli</taxon>
        <taxon>Bacillales</taxon>
        <taxon>Paenibacillaceae</taxon>
        <taxon>Brevibacillus</taxon>
    </lineage>
</organism>
<sequence>MAWEPSKFQVSLPDDFLPLLNQRNTNVSLDEQVKVTLAVGLFLEKKVTLARAAELAGKSLSDFIDYLSDRGIAWMEYTEEDRRLDDQTISKLLAEEGEKDA</sequence>